<accession>A0A0H3FTP0</accession>
<dbReference type="EMBL" id="CP002824">
    <property type="protein sequence ID" value="AEG99103.1"/>
    <property type="molecule type" value="Genomic_DNA"/>
</dbReference>
<dbReference type="AlphaFoldDB" id="A0A0H3FTP0"/>
<reference evidence="1 2" key="1">
    <citation type="journal article" date="2012" name="J. Bacteriol.">
        <title>Complete genome sequence of Enterobacter aerogenes KCTC 2190.</title>
        <authorList>
            <person name="Shin S.H."/>
            <person name="Kim S."/>
            <person name="Kim J.Y."/>
            <person name="Lee S."/>
            <person name="Um Y."/>
            <person name="Oh M.K."/>
            <person name="Kim Y.R."/>
            <person name="Lee J."/>
            <person name="Yang K.S."/>
        </authorList>
    </citation>
    <scope>NUCLEOTIDE SEQUENCE [LARGE SCALE GENOMIC DNA]</scope>
    <source>
        <strain evidence="1 2">KCTC 2190</strain>
    </source>
</reference>
<evidence type="ECO:0000313" key="2">
    <source>
        <dbReference type="Proteomes" id="UP000008881"/>
    </source>
</evidence>
<keyword evidence="2" id="KW-1185">Reference proteome</keyword>
<name>A0A0H3FTP0_KLEAK</name>
<sequence>MVLHSMKHMDFLLREQQQERLLLTIGINQQVFQMKLNIPLQINLRLVEESAPILLVLQVRIYQETLVTVPEAVIIT</sequence>
<protein>
    <submittedName>
        <fullName evidence="1">Uncharacterized protein</fullName>
    </submittedName>
</protein>
<dbReference type="KEGG" id="eae:EAE_20990"/>
<proteinExistence type="predicted"/>
<dbReference type="HOGENOM" id="CLU_2648780_0_0_6"/>
<gene>
    <name evidence="1" type="ordered locus">EAE_20990</name>
</gene>
<evidence type="ECO:0000313" key="1">
    <source>
        <dbReference type="EMBL" id="AEG99103.1"/>
    </source>
</evidence>
<organism evidence="1 2">
    <name type="scientific">Klebsiella aerogenes (strain ATCC 13048 / DSM 30053 / CCUG 1429 / JCM 1235 / KCTC 2190 / NBRC 13534 / NCIMB 10102 / NCTC 10006 / CDC 819-56)</name>
    <name type="common">Enterobacter aerogenes</name>
    <dbReference type="NCBI Taxonomy" id="1028307"/>
    <lineage>
        <taxon>Bacteria</taxon>
        <taxon>Pseudomonadati</taxon>
        <taxon>Pseudomonadota</taxon>
        <taxon>Gammaproteobacteria</taxon>
        <taxon>Enterobacterales</taxon>
        <taxon>Enterobacteriaceae</taxon>
        <taxon>Klebsiella/Raoultella group</taxon>
        <taxon>Klebsiella</taxon>
    </lineage>
</organism>
<dbReference type="Proteomes" id="UP000008881">
    <property type="component" value="Chromosome"/>
</dbReference>